<dbReference type="SUPFAM" id="SSF52833">
    <property type="entry name" value="Thioredoxin-like"/>
    <property type="match status" value="1"/>
</dbReference>
<protein>
    <recommendedName>
        <fullName evidence="7 8">Thioredoxin</fullName>
    </recommendedName>
</protein>
<dbReference type="Proteomes" id="UP000516320">
    <property type="component" value="Chromosome"/>
</dbReference>
<keyword evidence="3" id="KW-0813">Transport</keyword>
<comment type="function">
    <text evidence="1">Participates in various redox reactions through the reversible oxidation of its active center dithiol to a disulfide and catalyzes dithiol-disulfide exchange reactions.</text>
</comment>
<evidence type="ECO:0000256" key="3">
    <source>
        <dbReference type="ARBA" id="ARBA00022448"/>
    </source>
</evidence>
<evidence type="ECO:0000313" key="10">
    <source>
        <dbReference type="Proteomes" id="UP000516320"/>
    </source>
</evidence>
<evidence type="ECO:0000256" key="6">
    <source>
        <dbReference type="ARBA" id="ARBA00023284"/>
    </source>
</evidence>
<keyword evidence="5" id="KW-1015">Disulfide bond</keyword>
<gene>
    <name evidence="9" type="primary">trxA</name>
    <name evidence="9" type="ORF">GP475_12285</name>
</gene>
<dbReference type="PROSITE" id="PS51352">
    <property type="entry name" value="THIOREDOXIN_2"/>
    <property type="match status" value="1"/>
</dbReference>
<dbReference type="Pfam" id="PF00085">
    <property type="entry name" value="Thioredoxin"/>
    <property type="match status" value="1"/>
</dbReference>
<evidence type="ECO:0000313" key="9">
    <source>
        <dbReference type="EMBL" id="QNQ91325.1"/>
    </source>
</evidence>
<dbReference type="CDD" id="cd02947">
    <property type="entry name" value="TRX_family"/>
    <property type="match status" value="1"/>
</dbReference>
<sequence length="107" mass="12041">MSTVHTFTQSNFRSQVIDSDRPVLVDFWAEWCGPCRKMNPVIEKIAEEMGDKVVVGKINLDQERALGAMYQIMSIPCLMVFKDGEKVEEMVGVKPASQIVAALEKHL</sequence>
<dbReference type="KEGG" id="cpoy:GP475_12285"/>
<comment type="similarity">
    <text evidence="2 8">Belongs to the thioredoxin family.</text>
</comment>
<dbReference type="GO" id="GO:0045454">
    <property type="term" value="P:cell redox homeostasis"/>
    <property type="evidence" value="ECO:0007669"/>
    <property type="project" value="TreeGrafter"/>
</dbReference>
<keyword evidence="4" id="KW-0249">Electron transport</keyword>
<dbReference type="PANTHER" id="PTHR45663">
    <property type="entry name" value="GEO12009P1"/>
    <property type="match status" value="1"/>
</dbReference>
<evidence type="ECO:0000256" key="1">
    <source>
        <dbReference type="ARBA" id="ARBA00003318"/>
    </source>
</evidence>
<evidence type="ECO:0000256" key="2">
    <source>
        <dbReference type="ARBA" id="ARBA00008987"/>
    </source>
</evidence>
<evidence type="ECO:0000256" key="4">
    <source>
        <dbReference type="ARBA" id="ARBA00022982"/>
    </source>
</evidence>
<dbReference type="GO" id="GO:0005829">
    <property type="term" value="C:cytosol"/>
    <property type="evidence" value="ECO:0007669"/>
    <property type="project" value="TreeGrafter"/>
</dbReference>
<dbReference type="EMBL" id="CP046884">
    <property type="protein sequence ID" value="QNQ91325.1"/>
    <property type="molecule type" value="Genomic_DNA"/>
</dbReference>
<dbReference type="PIRSF" id="PIRSF000077">
    <property type="entry name" value="Thioredoxin"/>
    <property type="match status" value="1"/>
</dbReference>
<dbReference type="AlphaFoldDB" id="A0A7H0SS00"/>
<proteinExistence type="inferred from homology"/>
<dbReference type="PANTHER" id="PTHR45663:SF11">
    <property type="entry name" value="GEO12009P1"/>
    <property type="match status" value="1"/>
</dbReference>
<keyword evidence="6" id="KW-0676">Redox-active center</keyword>
<dbReference type="InterPro" id="IPR036249">
    <property type="entry name" value="Thioredoxin-like_sf"/>
</dbReference>
<evidence type="ECO:0000256" key="8">
    <source>
        <dbReference type="PIRNR" id="PIRNR000077"/>
    </source>
</evidence>
<dbReference type="Gene3D" id="3.40.30.10">
    <property type="entry name" value="Glutaredoxin"/>
    <property type="match status" value="1"/>
</dbReference>
<dbReference type="InterPro" id="IPR017937">
    <property type="entry name" value="Thioredoxin_CS"/>
</dbReference>
<dbReference type="PROSITE" id="PS00194">
    <property type="entry name" value="THIOREDOXIN_1"/>
    <property type="match status" value="1"/>
</dbReference>
<dbReference type="NCBIfam" id="TIGR01068">
    <property type="entry name" value="thioredoxin"/>
    <property type="match status" value="1"/>
</dbReference>
<dbReference type="InterPro" id="IPR005746">
    <property type="entry name" value="Thioredoxin"/>
</dbReference>
<dbReference type="InterPro" id="IPR013766">
    <property type="entry name" value="Thioredoxin_domain"/>
</dbReference>
<reference evidence="9 10" key="1">
    <citation type="submission" date="2019-12" db="EMBL/GenBank/DDBJ databases">
        <title>Corynebacterium sp. nov., isolated from feces of the Anser Albifrons in China.</title>
        <authorList>
            <person name="Liu Q."/>
        </authorList>
    </citation>
    <scope>NUCLEOTIDE SEQUENCE [LARGE SCALE GENOMIC DNA]</scope>
    <source>
        <strain evidence="9 10">4H37-19</strain>
    </source>
</reference>
<dbReference type="PRINTS" id="PR00421">
    <property type="entry name" value="THIOREDOXIN"/>
</dbReference>
<dbReference type="FunFam" id="3.40.30.10:FF:000001">
    <property type="entry name" value="Thioredoxin"/>
    <property type="match status" value="1"/>
</dbReference>
<evidence type="ECO:0000256" key="5">
    <source>
        <dbReference type="ARBA" id="ARBA00023157"/>
    </source>
</evidence>
<organism evidence="9 10">
    <name type="scientific">Corynebacterium poyangense</name>
    <dbReference type="NCBI Taxonomy" id="2684405"/>
    <lineage>
        <taxon>Bacteria</taxon>
        <taxon>Bacillati</taxon>
        <taxon>Actinomycetota</taxon>
        <taxon>Actinomycetes</taxon>
        <taxon>Mycobacteriales</taxon>
        <taxon>Corynebacteriaceae</taxon>
        <taxon>Corynebacterium</taxon>
    </lineage>
</organism>
<keyword evidence="10" id="KW-1185">Reference proteome</keyword>
<dbReference type="GO" id="GO:0015035">
    <property type="term" value="F:protein-disulfide reductase activity"/>
    <property type="evidence" value="ECO:0007669"/>
    <property type="project" value="UniProtKB-UniRule"/>
</dbReference>
<name>A0A7H0SS00_9CORY</name>
<accession>A0A7H0SS00</accession>
<evidence type="ECO:0000256" key="7">
    <source>
        <dbReference type="NCBIfam" id="TIGR01068"/>
    </source>
</evidence>
<dbReference type="RefSeq" id="WP_187974637.1">
    <property type="nucleotide sequence ID" value="NZ_CP046884.1"/>
</dbReference>